<keyword evidence="3" id="KW-0378">Hydrolase</keyword>
<dbReference type="RefSeq" id="WP_067529073.1">
    <property type="nucleotide sequence ID" value="NZ_JABELX010000028.1"/>
</dbReference>
<keyword evidence="3" id="KW-0347">Helicase</keyword>
<dbReference type="Pfam" id="PF04851">
    <property type="entry name" value="ResIII"/>
    <property type="match status" value="1"/>
</dbReference>
<dbReference type="InterPro" id="IPR050742">
    <property type="entry name" value="Helicase_Restrict-Modif_Enz"/>
</dbReference>
<dbReference type="GO" id="GO:0004386">
    <property type="term" value="F:helicase activity"/>
    <property type="evidence" value="ECO:0007669"/>
    <property type="project" value="UniProtKB-KW"/>
</dbReference>
<name>A0A849CG71_9NOCA</name>
<dbReference type="GO" id="GO:0005524">
    <property type="term" value="F:ATP binding"/>
    <property type="evidence" value="ECO:0007669"/>
    <property type="project" value="InterPro"/>
</dbReference>
<dbReference type="InterPro" id="IPR014001">
    <property type="entry name" value="Helicase_ATP-bd"/>
</dbReference>
<dbReference type="PANTHER" id="PTHR47396:SF1">
    <property type="entry name" value="ATP-DEPENDENT HELICASE IRC3-RELATED"/>
    <property type="match status" value="1"/>
</dbReference>
<evidence type="ECO:0000313" key="4">
    <source>
        <dbReference type="Proteomes" id="UP000586827"/>
    </source>
</evidence>
<feature type="domain" description="Helicase ATP-binding" evidence="1">
    <location>
        <begin position="15"/>
        <end position="185"/>
    </location>
</feature>
<evidence type="ECO:0000313" key="3">
    <source>
        <dbReference type="EMBL" id="NNH75835.1"/>
    </source>
</evidence>
<comment type="caution">
    <text evidence="3">The sequence shown here is derived from an EMBL/GenBank/DDBJ whole genome shotgun (WGS) entry which is preliminary data.</text>
</comment>
<dbReference type="InterPro" id="IPR006935">
    <property type="entry name" value="Helicase/UvrB_N"/>
</dbReference>
<gene>
    <name evidence="3" type="ORF">HLB23_39305</name>
</gene>
<evidence type="ECO:0000259" key="1">
    <source>
        <dbReference type="PROSITE" id="PS51192"/>
    </source>
</evidence>
<accession>A0A849CG71</accession>
<dbReference type="SMART" id="SM00487">
    <property type="entry name" value="DEXDc"/>
    <property type="match status" value="1"/>
</dbReference>
<dbReference type="Gene3D" id="3.40.50.300">
    <property type="entry name" value="P-loop containing nucleotide triphosphate hydrolases"/>
    <property type="match status" value="2"/>
</dbReference>
<dbReference type="SUPFAM" id="SSF52540">
    <property type="entry name" value="P-loop containing nucleoside triphosphate hydrolases"/>
    <property type="match status" value="1"/>
</dbReference>
<dbReference type="CDD" id="cd17926">
    <property type="entry name" value="DEXHc_RE"/>
    <property type="match status" value="1"/>
</dbReference>
<sequence length="946" mass="104406">MRAPQTGALHAVLAHRSTEESDPIVVVMPTGTGKTETMLSAFCHTPVRTMVIVPSDTLRTQIAGKFVTLGILPRIGAVSGDFRCPAVLVLKHGLETAEQAEDLTARANVIVATAQVLNSCTPEARASLAASCERLFVDEAHHMAARTWRSVAALFSDREVVLFTATPFREDGRHIGGRVVYAYPLRLAQKHGYFARINYHSITDLADPDRAVAAAAIEQLRSDLAAGRNHLLMARASSVARAKQVVALYEELAPDLSPIRIDTGVAGSVRLKRRGQLVAGTSRIVVCVNMLGEGFDLPELKIAAIHDPQKSLAVTLQFVGRFTRSGDESLGEASAFVPLQVIGVDERLRKLYGEDADWNSVLCDLTERHVGGARERTDFERAFGSLPREVAIRSIHPKMSAVTYRLPASASWTPENIYDLFEDRLLTTRLGINHKDKVVWWVSREATSVRWGEFASFNELVHHLHIVHVDDRAGFLYINSTNNASMHEDIACAVGGEGTVLVQGETVYRILAKVNRRVPTNVGLLDSVSRNRRFSMYVGQDVLHAWRGEGGTKMKTNIFAYGFADGRALSFGASRKGRVWSHDQAIDILEWVNWVRQVGPAITDESVSLDSVMSGFLLPEPATERPAHVPLAIEWPFELVATFSERRKVSYGGHEFALFETELRPTTQSADGPLTFELVTPSWSLEFEFKFSPDETPTILPLLDDGELVTSFGRESLAAFLTANGLLVTFDDEVVLGAKGYLLRPNREKRLFPSESIEVFDWSGTNIQKESQKVERDPTSIQYRAIEALSAEADWEIVLDDDGSGELADIALLRRVDDVLEVLLVHCKFSSKPIPGARIGDLYEVCGQAIKMNRAKSMPDLLAKRLFRRERDRQITGKTGIIVGDLDTLAAIVGQAKYLTLRVTIAVVQPGMSVSVVSEDMRALLGATDRFLAETYGMKLRVIGNR</sequence>
<dbReference type="AlphaFoldDB" id="A0A849CG71"/>
<dbReference type="CDD" id="cd18785">
    <property type="entry name" value="SF2_C"/>
    <property type="match status" value="1"/>
</dbReference>
<dbReference type="InterPro" id="IPR001650">
    <property type="entry name" value="Helicase_C-like"/>
</dbReference>
<dbReference type="GO" id="GO:0005829">
    <property type="term" value="C:cytosol"/>
    <property type="evidence" value="ECO:0007669"/>
    <property type="project" value="TreeGrafter"/>
</dbReference>
<keyword evidence="4" id="KW-1185">Reference proteome</keyword>
<keyword evidence="3" id="KW-0547">Nucleotide-binding</keyword>
<proteinExistence type="predicted"/>
<feature type="domain" description="Helicase C-terminal" evidence="2">
    <location>
        <begin position="216"/>
        <end position="371"/>
    </location>
</feature>
<dbReference type="InterPro" id="IPR027417">
    <property type="entry name" value="P-loop_NTPase"/>
</dbReference>
<dbReference type="PROSITE" id="PS51194">
    <property type="entry name" value="HELICASE_CTER"/>
    <property type="match status" value="1"/>
</dbReference>
<dbReference type="Pfam" id="PF00271">
    <property type="entry name" value="Helicase_C"/>
    <property type="match status" value="1"/>
</dbReference>
<dbReference type="EMBL" id="JABELX010000028">
    <property type="protein sequence ID" value="NNH75835.1"/>
    <property type="molecule type" value="Genomic_DNA"/>
</dbReference>
<dbReference type="GO" id="GO:0003677">
    <property type="term" value="F:DNA binding"/>
    <property type="evidence" value="ECO:0007669"/>
    <property type="project" value="InterPro"/>
</dbReference>
<dbReference type="GO" id="GO:0016787">
    <property type="term" value="F:hydrolase activity"/>
    <property type="evidence" value="ECO:0007669"/>
    <property type="project" value="InterPro"/>
</dbReference>
<organism evidence="3 4">
    <name type="scientific">Nocardia uniformis</name>
    <dbReference type="NCBI Taxonomy" id="53432"/>
    <lineage>
        <taxon>Bacteria</taxon>
        <taxon>Bacillati</taxon>
        <taxon>Actinomycetota</taxon>
        <taxon>Actinomycetes</taxon>
        <taxon>Mycobacteriales</taxon>
        <taxon>Nocardiaceae</taxon>
        <taxon>Nocardia</taxon>
    </lineage>
</organism>
<evidence type="ECO:0000259" key="2">
    <source>
        <dbReference type="PROSITE" id="PS51194"/>
    </source>
</evidence>
<dbReference type="Proteomes" id="UP000586827">
    <property type="component" value="Unassembled WGS sequence"/>
</dbReference>
<reference evidence="3 4" key="1">
    <citation type="submission" date="2020-05" db="EMBL/GenBank/DDBJ databases">
        <title>MicrobeNet Type strains.</title>
        <authorList>
            <person name="Nicholson A.C."/>
        </authorList>
    </citation>
    <scope>NUCLEOTIDE SEQUENCE [LARGE SCALE GENOMIC DNA]</scope>
    <source>
        <strain evidence="3 4">JCM 3224</strain>
    </source>
</reference>
<protein>
    <submittedName>
        <fullName evidence="3">DEAD/DEAH box helicase family protein</fullName>
    </submittedName>
</protein>
<dbReference type="PANTHER" id="PTHR47396">
    <property type="entry name" value="TYPE I RESTRICTION ENZYME ECOKI R PROTEIN"/>
    <property type="match status" value="1"/>
</dbReference>
<dbReference type="PROSITE" id="PS51192">
    <property type="entry name" value="HELICASE_ATP_BIND_1"/>
    <property type="match status" value="1"/>
</dbReference>
<keyword evidence="3" id="KW-0067">ATP-binding</keyword>